<evidence type="ECO:0000313" key="1">
    <source>
        <dbReference type="EMBL" id="KAK3045195.1"/>
    </source>
</evidence>
<dbReference type="Proteomes" id="UP001186974">
    <property type="component" value="Unassembled WGS sequence"/>
</dbReference>
<keyword evidence="2" id="KW-1185">Reference proteome</keyword>
<evidence type="ECO:0000313" key="2">
    <source>
        <dbReference type="Proteomes" id="UP001186974"/>
    </source>
</evidence>
<organism evidence="1 2">
    <name type="scientific">Coniosporium uncinatum</name>
    <dbReference type="NCBI Taxonomy" id="93489"/>
    <lineage>
        <taxon>Eukaryota</taxon>
        <taxon>Fungi</taxon>
        <taxon>Dikarya</taxon>
        <taxon>Ascomycota</taxon>
        <taxon>Pezizomycotina</taxon>
        <taxon>Dothideomycetes</taxon>
        <taxon>Dothideomycetes incertae sedis</taxon>
        <taxon>Coniosporium</taxon>
    </lineage>
</organism>
<gene>
    <name evidence="1" type="ORF">LTS18_014351</name>
</gene>
<reference evidence="1" key="1">
    <citation type="submission" date="2024-09" db="EMBL/GenBank/DDBJ databases">
        <title>Black Yeasts Isolated from many extreme environments.</title>
        <authorList>
            <person name="Coleine C."/>
            <person name="Stajich J.E."/>
            <person name="Selbmann L."/>
        </authorList>
    </citation>
    <scope>NUCLEOTIDE SEQUENCE</scope>
    <source>
        <strain evidence="1">CCFEE 5737</strain>
    </source>
</reference>
<comment type="caution">
    <text evidence="1">The sequence shown here is derived from an EMBL/GenBank/DDBJ whole genome shotgun (WGS) entry which is preliminary data.</text>
</comment>
<name>A0ACC3CW27_9PEZI</name>
<accession>A0ACC3CW27</accession>
<dbReference type="EMBL" id="JAWDJW010010912">
    <property type="protein sequence ID" value="KAK3045195.1"/>
    <property type="molecule type" value="Genomic_DNA"/>
</dbReference>
<proteinExistence type="predicted"/>
<protein>
    <submittedName>
        <fullName evidence="1">Uncharacterized protein</fullName>
    </submittedName>
</protein>
<sequence length="100" mass="11144">MQVSRGRRNEGLGEDFLDDICPTLPGDRTELPRIAAAYSRVSTTRPGKQSSKTMNQRKKPVPQAQLGGEHIIIVRHGGHDTQPGGRTQRIRTRFPNEEAI</sequence>